<reference evidence="1 2" key="1">
    <citation type="journal article" date="2016" name="Genome Biol. Evol.">
        <title>Divergent and convergent evolution of fungal pathogenicity.</title>
        <authorList>
            <person name="Shang Y."/>
            <person name="Xiao G."/>
            <person name="Zheng P."/>
            <person name="Cen K."/>
            <person name="Zhan S."/>
            <person name="Wang C."/>
        </authorList>
    </citation>
    <scope>NUCLEOTIDE SEQUENCE [LARGE SCALE GENOMIC DNA]</scope>
    <source>
        <strain evidence="1 2">RCEF 2490</strain>
    </source>
</reference>
<name>A0A167YJL4_9HYPO</name>
<comment type="caution">
    <text evidence="1">The sequence shown here is derived from an EMBL/GenBank/DDBJ whole genome shotgun (WGS) entry which is preliminary data.</text>
</comment>
<evidence type="ECO:0000313" key="1">
    <source>
        <dbReference type="EMBL" id="KZZ91432.1"/>
    </source>
</evidence>
<dbReference type="AlphaFoldDB" id="A0A167YJL4"/>
<evidence type="ECO:0000313" key="2">
    <source>
        <dbReference type="Proteomes" id="UP000078544"/>
    </source>
</evidence>
<dbReference type="Pfam" id="PF12900">
    <property type="entry name" value="Pyridox_ox_2"/>
    <property type="match status" value="1"/>
</dbReference>
<dbReference type="InterPro" id="IPR024747">
    <property type="entry name" value="Pyridox_Oxase-rel"/>
</dbReference>
<dbReference type="OrthoDB" id="444432at2759"/>
<gene>
    <name evidence="1" type="ORF">AAL_06668</name>
</gene>
<dbReference type="InterPro" id="IPR012349">
    <property type="entry name" value="Split_barrel_FMN-bd"/>
</dbReference>
<dbReference type="SUPFAM" id="SSF50475">
    <property type="entry name" value="FMN-binding split barrel"/>
    <property type="match status" value="1"/>
</dbReference>
<dbReference type="PANTHER" id="PTHR34071:SF2">
    <property type="entry name" value="FLAVIN-NUCLEOTIDE-BINDING PROTEIN"/>
    <property type="match status" value="1"/>
</dbReference>
<protein>
    <submittedName>
        <fullName evidence="1">Flavin-nucleotide-binding protein</fullName>
    </submittedName>
</protein>
<sequence>MGRYELEYPRDDINSVKRHGEQGNYALQKIHSLINSSQLINVSFNVPDQPYPVTLPMIGQMGSFDKPSADLGHPLDLYIHGYVSSRLFRLGRQESDAVAGGAGGGGLAVCCSVAHVDGLVLALSSFHHSYNYRSAVLFGHATLVEDEAEKLYAMELITNSVVPGRWDNTRLPPTKAEIQSTSILRVKIRSGSAKIRDGGVSDEKFDLENQDLLDSIWTGVVPIHKTMGEPIPTPYNRVELPAYAKEFFDDFKKTNEEYSLEAAAKEKDK</sequence>
<dbReference type="PANTHER" id="PTHR34071">
    <property type="entry name" value="5-NITROIMIDAZOLE ANTIBIOTICS RESISTANCE PROTEIN, NIMA-FAMILY-RELATED PROTEIN-RELATED"/>
    <property type="match status" value="1"/>
</dbReference>
<keyword evidence="2" id="KW-1185">Reference proteome</keyword>
<dbReference type="Proteomes" id="UP000078544">
    <property type="component" value="Unassembled WGS sequence"/>
</dbReference>
<organism evidence="1 2">
    <name type="scientific">Moelleriella libera RCEF 2490</name>
    <dbReference type="NCBI Taxonomy" id="1081109"/>
    <lineage>
        <taxon>Eukaryota</taxon>
        <taxon>Fungi</taxon>
        <taxon>Dikarya</taxon>
        <taxon>Ascomycota</taxon>
        <taxon>Pezizomycotina</taxon>
        <taxon>Sordariomycetes</taxon>
        <taxon>Hypocreomycetidae</taxon>
        <taxon>Hypocreales</taxon>
        <taxon>Clavicipitaceae</taxon>
        <taxon>Moelleriella</taxon>
    </lineage>
</organism>
<dbReference type="EMBL" id="AZGY01000018">
    <property type="protein sequence ID" value="KZZ91432.1"/>
    <property type="molecule type" value="Genomic_DNA"/>
</dbReference>
<proteinExistence type="predicted"/>
<dbReference type="Gene3D" id="2.30.110.10">
    <property type="entry name" value="Electron Transport, Fmn-binding Protein, Chain A"/>
    <property type="match status" value="1"/>
</dbReference>
<dbReference type="STRING" id="1081109.A0A167YJL4"/>
<accession>A0A167YJL4</accession>